<keyword evidence="2" id="KW-1185">Reference proteome</keyword>
<dbReference type="eggNOG" id="KOG0672">
    <property type="taxonomic scope" value="Eukaryota"/>
</dbReference>
<dbReference type="OrthoDB" id="70387at2759"/>
<organism evidence="1 2">
    <name type="scientific">Allomyces macrogynus (strain ATCC 38327)</name>
    <name type="common">Allomyces javanicus var. macrogynus</name>
    <dbReference type="NCBI Taxonomy" id="578462"/>
    <lineage>
        <taxon>Eukaryota</taxon>
        <taxon>Fungi</taxon>
        <taxon>Fungi incertae sedis</taxon>
        <taxon>Blastocladiomycota</taxon>
        <taxon>Blastocladiomycetes</taxon>
        <taxon>Blastocladiales</taxon>
        <taxon>Blastocladiaceae</taxon>
        <taxon>Allomyces</taxon>
    </lineage>
</organism>
<dbReference type="Gene3D" id="1.25.40.20">
    <property type="entry name" value="Ankyrin repeat-containing domain"/>
    <property type="match status" value="1"/>
</dbReference>
<dbReference type="Proteomes" id="UP000054350">
    <property type="component" value="Unassembled WGS sequence"/>
</dbReference>
<dbReference type="AlphaFoldDB" id="A0A0L0SLY2"/>
<name>A0A0L0SLY2_ALLM3</name>
<evidence type="ECO:0000313" key="1">
    <source>
        <dbReference type="EMBL" id="KNE63395.1"/>
    </source>
</evidence>
<dbReference type="EMBL" id="GG745342">
    <property type="protein sequence ID" value="KNE63395.1"/>
    <property type="molecule type" value="Genomic_DNA"/>
</dbReference>
<reference evidence="1 2" key="1">
    <citation type="submission" date="2009-11" db="EMBL/GenBank/DDBJ databases">
        <title>Annotation of Allomyces macrogynus ATCC 38327.</title>
        <authorList>
            <consortium name="The Broad Institute Genome Sequencing Platform"/>
            <person name="Russ C."/>
            <person name="Cuomo C."/>
            <person name="Burger G."/>
            <person name="Gray M.W."/>
            <person name="Holland P.W.H."/>
            <person name="King N."/>
            <person name="Lang F.B.F."/>
            <person name="Roger A.J."/>
            <person name="Ruiz-Trillo I."/>
            <person name="Young S.K."/>
            <person name="Zeng Q."/>
            <person name="Gargeya S."/>
            <person name="Fitzgerald M."/>
            <person name="Haas B."/>
            <person name="Abouelleil A."/>
            <person name="Alvarado L."/>
            <person name="Arachchi H.M."/>
            <person name="Berlin A."/>
            <person name="Chapman S.B."/>
            <person name="Gearin G."/>
            <person name="Goldberg J."/>
            <person name="Griggs A."/>
            <person name="Gujja S."/>
            <person name="Hansen M."/>
            <person name="Heiman D."/>
            <person name="Howarth C."/>
            <person name="Larimer J."/>
            <person name="Lui A."/>
            <person name="MacDonald P.J.P."/>
            <person name="McCowen C."/>
            <person name="Montmayeur A."/>
            <person name="Murphy C."/>
            <person name="Neiman D."/>
            <person name="Pearson M."/>
            <person name="Priest M."/>
            <person name="Roberts A."/>
            <person name="Saif S."/>
            <person name="Shea T."/>
            <person name="Sisk P."/>
            <person name="Stolte C."/>
            <person name="Sykes S."/>
            <person name="Wortman J."/>
            <person name="Nusbaum C."/>
            <person name="Birren B."/>
        </authorList>
    </citation>
    <scope>NUCLEOTIDE SEQUENCE [LARGE SCALE GENOMIC DNA]</scope>
    <source>
        <strain evidence="1 2">ATCC 38327</strain>
    </source>
</reference>
<reference evidence="2" key="2">
    <citation type="submission" date="2009-11" db="EMBL/GenBank/DDBJ databases">
        <title>The Genome Sequence of Allomyces macrogynus strain ATCC 38327.</title>
        <authorList>
            <consortium name="The Broad Institute Genome Sequencing Platform"/>
            <person name="Russ C."/>
            <person name="Cuomo C."/>
            <person name="Shea T."/>
            <person name="Young S.K."/>
            <person name="Zeng Q."/>
            <person name="Koehrsen M."/>
            <person name="Haas B."/>
            <person name="Borodovsky M."/>
            <person name="Guigo R."/>
            <person name="Alvarado L."/>
            <person name="Berlin A."/>
            <person name="Borenstein D."/>
            <person name="Chen Z."/>
            <person name="Engels R."/>
            <person name="Freedman E."/>
            <person name="Gellesch M."/>
            <person name="Goldberg J."/>
            <person name="Griggs A."/>
            <person name="Gujja S."/>
            <person name="Heiman D."/>
            <person name="Hepburn T."/>
            <person name="Howarth C."/>
            <person name="Jen D."/>
            <person name="Larson L."/>
            <person name="Lewis B."/>
            <person name="Mehta T."/>
            <person name="Park D."/>
            <person name="Pearson M."/>
            <person name="Roberts A."/>
            <person name="Saif S."/>
            <person name="Shenoy N."/>
            <person name="Sisk P."/>
            <person name="Stolte C."/>
            <person name="Sykes S."/>
            <person name="Walk T."/>
            <person name="White J."/>
            <person name="Yandava C."/>
            <person name="Burger G."/>
            <person name="Gray M.W."/>
            <person name="Holland P.W.H."/>
            <person name="King N."/>
            <person name="Lang F.B.F."/>
            <person name="Roger A.J."/>
            <person name="Ruiz-Trillo I."/>
            <person name="Lander E."/>
            <person name="Nusbaum C."/>
        </authorList>
    </citation>
    <scope>NUCLEOTIDE SEQUENCE [LARGE SCALE GENOMIC DNA]</scope>
    <source>
        <strain evidence="2">ATCC 38327</strain>
    </source>
</reference>
<evidence type="ECO:0000313" key="2">
    <source>
        <dbReference type="Proteomes" id="UP000054350"/>
    </source>
</evidence>
<dbReference type="InterPro" id="IPR036770">
    <property type="entry name" value="Ankyrin_rpt-contain_sf"/>
</dbReference>
<dbReference type="InterPro" id="IPR052050">
    <property type="entry name" value="SecEffector_AnkRepeat"/>
</dbReference>
<dbReference type="SUPFAM" id="SSF140860">
    <property type="entry name" value="Pseudo ankyrin repeat-like"/>
    <property type="match status" value="2"/>
</dbReference>
<gene>
    <name evidence="1" type="ORF">AMAG_08528</name>
</gene>
<dbReference type="PANTHER" id="PTHR46586">
    <property type="entry name" value="ANKYRIN REPEAT-CONTAINING PROTEIN"/>
    <property type="match status" value="1"/>
</dbReference>
<protein>
    <submittedName>
        <fullName evidence="1">Uncharacterized protein</fullName>
    </submittedName>
</protein>
<proteinExistence type="predicted"/>
<dbReference type="VEuPathDB" id="FungiDB:AMAG_08528"/>
<dbReference type="PANTHER" id="PTHR46586:SF3">
    <property type="entry name" value="ANKYRIN REPEAT-CONTAINING PROTEIN"/>
    <property type="match status" value="1"/>
</dbReference>
<sequence length="554" mass="62434">MMKSIDTENQNTSDVCSNIAAMTINQPSADRPSPTPPHLPWELIEAILVHVVVTNYPLTRHRRKSTPRPPDAATEHELRQYLHVGRGLKHVHRAVVVRFPACAIPRAVADRRLDRLVARTAVDPIVNVNFLRQSGALQQAAQRGDVAILQWLLDRPQAWRFCAVLRGYSKDVLVKAAERNDVPFCDLWLARIARVDVRGAMTRALDVAVQHGHTRVLEWWVRNGFPVAKLTSRFTRTAATYGRIDVLDWIVRARLPIRQNNDAMDAASMFGQVDVLDWFCDALARGIVRKLPFQAPLSKASVTNHVEVLDWWWKKFGCVPSPKDLDYGVVVASQCGHLATLDWWLADRKRWGGGNVPTMNMALNAALYKNEVAILDRWKRLVVESHTANVDQSALPNSVPPQTWWSDCGFLFPSTICPVIANFTNASRGGAVDAMRWWATHKLPFFYSPEAMDCASLYGHLAVLDWWLRESRVEPLYTAAAVGNASRQARANVLEWWKQSGLPLKYTVDIRRRGLASDHRGVTSWWSALDLPLSTPLDGEYPPRIANAHDGTLE</sequence>
<accession>A0A0L0SLY2</accession>